<keyword evidence="3" id="KW-0378">Hydrolase</keyword>
<dbReference type="GO" id="GO:0016075">
    <property type="term" value="P:rRNA catabolic process"/>
    <property type="evidence" value="ECO:0007669"/>
    <property type="project" value="TreeGrafter"/>
</dbReference>
<reference evidence="4" key="1">
    <citation type="submission" date="2020-04" db="EMBL/GenBank/DDBJ databases">
        <title>Peptoniphilus sp. nov. isolated from swine feces.</title>
        <authorList>
            <person name="Ryu S.W."/>
        </authorList>
    </citation>
    <scope>NUCLEOTIDE SEQUENCE [LARGE SCALE GENOMIC DNA]</scope>
    <source>
        <strain evidence="4">AGMB00490</strain>
    </source>
</reference>
<evidence type="ECO:0000256" key="3">
    <source>
        <dbReference type="PIRNR" id="PIRNR033490"/>
    </source>
</evidence>
<protein>
    <recommendedName>
        <fullName evidence="3">mRNA interferase</fullName>
        <ecNumber evidence="3">3.1.-.-</ecNumber>
    </recommendedName>
</protein>
<proteinExistence type="inferred from homology"/>
<dbReference type="GO" id="GO:0003677">
    <property type="term" value="F:DNA binding"/>
    <property type="evidence" value="ECO:0007669"/>
    <property type="project" value="InterPro"/>
</dbReference>
<dbReference type="GO" id="GO:0004521">
    <property type="term" value="F:RNA endonuclease activity"/>
    <property type="evidence" value="ECO:0007669"/>
    <property type="project" value="TreeGrafter"/>
</dbReference>
<dbReference type="PANTHER" id="PTHR33988:SF2">
    <property type="entry name" value="ENDORIBONUCLEASE MAZF"/>
    <property type="match status" value="1"/>
</dbReference>
<gene>
    <name evidence="4" type="ORF">HKO22_03070</name>
</gene>
<evidence type="ECO:0000313" key="5">
    <source>
        <dbReference type="Proteomes" id="UP000568273"/>
    </source>
</evidence>
<dbReference type="Pfam" id="PF02452">
    <property type="entry name" value="PemK_toxin"/>
    <property type="match status" value="1"/>
</dbReference>
<keyword evidence="2" id="KW-1277">Toxin-antitoxin system</keyword>
<keyword evidence="3" id="KW-0540">Nuclease</keyword>
<organism evidence="4 5">
    <name type="scientific">Peptoniphilus faecalis</name>
    <dbReference type="NCBI Taxonomy" id="2731255"/>
    <lineage>
        <taxon>Bacteria</taxon>
        <taxon>Bacillati</taxon>
        <taxon>Bacillota</taxon>
        <taxon>Tissierellia</taxon>
        <taxon>Tissierellales</taxon>
        <taxon>Peptoniphilaceae</taxon>
        <taxon>Peptoniphilus</taxon>
    </lineage>
</organism>
<accession>A0A848RHK0</accession>
<evidence type="ECO:0000256" key="2">
    <source>
        <dbReference type="ARBA" id="ARBA00022649"/>
    </source>
</evidence>
<dbReference type="InterPro" id="IPR011067">
    <property type="entry name" value="Plasmid_toxin/cell-grow_inhib"/>
</dbReference>
<evidence type="ECO:0000256" key="1">
    <source>
        <dbReference type="ARBA" id="ARBA00007521"/>
    </source>
</evidence>
<dbReference type="Proteomes" id="UP000568273">
    <property type="component" value="Unassembled WGS sequence"/>
</dbReference>
<dbReference type="EMBL" id="JABDSR010000003">
    <property type="protein sequence ID" value="NMW84726.1"/>
    <property type="molecule type" value="Genomic_DNA"/>
</dbReference>
<keyword evidence="3" id="KW-0255">Endonuclease</keyword>
<dbReference type="PANTHER" id="PTHR33988">
    <property type="entry name" value="ENDORIBONUCLEASE MAZF-RELATED"/>
    <property type="match status" value="1"/>
</dbReference>
<dbReference type="InterPro" id="IPR003477">
    <property type="entry name" value="PemK-like"/>
</dbReference>
<comment type="function">
    <text evidence="3">Toxic component of a type II toxin-antitoxin (TA) system.</text>
</comment>
<comment type="similarity">
    <text evidence="1 3">Belongs to the PemK/MazF family.</text>
</comment>
<dbReference type="SUPFAM" id="SSF50118">
    <property type="entry name" value="Cell growth inhibitor/plasmid maintenance toxic component"/>
    <property type="match status" value="1"/>
</dbReference>
<dbReference type="EC" id="3.1.-.-" evidence="3"/>
<comment type="caution">
    <text evidence="4">The sequence shown here is derived from an EMBL/GenBank/DDBJ whole genome shotgun (WGS) entry which is preliminary data.</text>
</comment>
<dbReference type="GO" id="GO:0006402">
    <property type="term" value="P:mRNA catabolic process"/>
    <property type="evidence" value="ECO:0007669"/>
    <property type="project" value="TreeGrafter"/>
</dbReference>
<dbReference type="AlphaFoldDB" id="A0A848RHK0"/>
<dbReference type="PIRSF" id="PIRSF033490">
    <property type="entry name" value="MazF"/>
    <property type="match status" value="1"/>
</dbReference>
<keyword evidence="5" id="KW-1185">Reference proteome</keyword>
<name>A0A848RHK0_9FIRM</name>
<dbReference type="Gene3D" id="2.30.30.110">
    <property type="match status" value="1"/>
</dbReference>
<sequence length="107" mass="11738">MRGDVVMVDLGERFGCEQDGIRPAVVIQNDVGNYCGTTTIVAPLTAGKKNNVNLPVHTVGIQLKRDSIALLEQIIAIDKRRVICILDHLSDELMQDINEKIKVSLAV</sequence>
<evidence type="ECO:0000313" key="4">
    <source>
        <dbReference type="EMBL" id="NMW84726.1"/>
    </source>
</evidence>
<dbReference type="GO" id="GO:0016787">
    <property type="term" value="F:hydrolase activity"/>
    <property type="evidence" value="ECO:0007669"/>
    <property type="project" value="UniProtKB-KW"/>
</dbReference>